<protein>
    <submittedName>
        <fullName evidence="8">Membrane protein</fullName>
    </submittedName>
</protein>
<feature type="transmembrane region" description="Helical" evidence="6">
    <location>
        <begin position="154"/>
        <end position="175"/>
    </location>
</feature>
<comment type="subcellular location">
    <subcellularLocation>
        <location evidence="1">Cell membrane</location>
        <topology evidence="1">Multi-pass membrane protein</topology>
    </subcellularLocation>
</comment>
<evidence type="ECO:0000256" key="2">
    <source>
        <dbReference type="ARBA" id="ARBA00022475"/>
    </source>
</evidence>
<dbReference type="PANTHER" id="PTHR42920">
    <property type="entry name" value="OS03G0707200 PROTEIN-RELATED"/>
    <property type="match status" value="1"/>
</dbReference>
<feature type="transmembrane region" description="Helical" evidence="6">
    <location>
        <begin position="12"/>
        <end position="33"/>
    </location>
</feature>
<dbReference type="InterPro" id="IPR051258">
    <property type="entry name" value="Diverse_Substrate_Transporter"/>
</dbReference>
<dbReference type="InterPro" id="IPR037185">
    <property type="entry name" value="EmrE-like"/>
</dbReference>
<dbReference type="Proteomes" id="UP000637267">
    <property type="component" value="Unassembled WGS sequence"/>
</dbReference>
<feature type="transmembrane region" description="Helical" evidence="6">
    <location>
        <begin position="39"/>
        <end position="57"/>
    </location>
</feature>
<dbReference type="SUPFAM" id="SSF103481">
    <property type="entry name" value="Multidrug resistance efflux transporter EmrE"/>
    <property type="match status" value="2"/>
</dbReference>
<evidence type="ECO:0000256" key="5">
    <source>
        <dbReference type="ARBA" id="ARBA00023136"/>
    </source>
</evidence>
<feature type="transmembrane region" description="Helical" evidence="6">
    <location>
        <begin position="208"/>
        <end position="226"/>
    </location>
</feature>
<evidence type="ECO:0000256" key="6">
    <source>
        <dbReference type="SAM" id="Phobius"/>
    </source>
</evidence>
<name>A0ABQ2PDD2_9NEIS</name>
<evidence type="ECO:0000259" key="7">
    <source>
        <dbReference type="Pfam" id="PF00892"/>
    </source>
</evidence>
<keyword evidence="9" id="KW-1185">Reference proteome</keyword>
<gene>
    <name evidence="8" type="ORF">GCM10010970_33730</name>
</gene>
<keyword evidence="5 6" id="KW-0472">Membrane</keyword>
<dbReference type="Pfam" id="PF00892">
    <property type="entry name" value="EamA"/>
    <property type="match status" value="2"/>
</dbReference>
<dbReference type="InterPro" id="IPR000620">
    <property type="entry name" value="EamA_dom"/>
</dbReference>
<reference evidence="9" key="1">
    <citation type="journal article" date="2019" name="Int. J. Syst. Evol. Microbiol.">
        <title>The Global Catalogue of Microorganisms (GCM) 10K type strain sequencing project: providing services to taxonomists for standard genome sequencing and annotation.</title>
        <authorList>
            <consortium name="The Broad Institute Genomics Platform"/>
            <consortium name="The Broad Institute Genome Sequencing Center for Infectious Disease"/>
            <person name="Wu L."/>
            <person name="Ma J."/>
        </authorList>
    </citation>
    <scope>NUCLEOTIDE SEQUENCE [LARGE SCALE GENOMIC DNA]</scope>
    <source>
        <strain evidence="9">CGMCC 1.8859</strain>
    </source>
</reference>
<organism evidence="8 9">
    <name type="scientific">Silvimonas iriomotensis</name>
    <dbReference type="NCBI Taxonomy" id="449662"/>
    <lineage>
        <taxon>Bacteria</taxon>
        <taxon>Pseudomonadati</taxon>
        <taxon>Pseudomonadota</taxon>
        <taxon>Betaproteobacteria</taxon>
        <taxon>Neisseriales</taxon>
        <taxon>Chitinibacteraceae</taxon>
        <taxon>Silvimonas</taxon>
    </lineage>
</organism>
<keyword evidence="2" id="KW-1003">Cell membrane</keyword>
<feature type="transmembrane region" description="Helical" evidence="6">
    <location>
        <begin position="123"/>
        <end position="142"/>
    </location>
</feature>
<evidence type="ECO:0000313" key="8">
    <source>
        <dbReference type="EMBL" id="GGP23373.1"/>
    </source>
</evidence>
<feature type="transmembrane region" description="Helical" evidence="6">
    <location>
        <begin position="69"/>
        <end position="86"/>
    </location>
</feature>
<comment type="caution">
    <text evidence="8">The sequence shown here is derived from an EMBL/GenBank/DDBJ whole genome shotgun (WGS) entry which is preliminary data.</text>
</comment>
<feature type="transmembrane region" description="Helical" evidence="6">
    <location>
        <begin position="182"/>
        <end position="202"/>
    </location>
</feature>
<evidence type="ECO:0000256" key="1">
    <source>
        <dbReference type="ARBA" id="ARBA00004651"/>
    </source>
</evidence>
<dbReference type="PANTHER" id="PTHR42920:SF5">
    <property type="entry name" value="EAMA DOMAIN-CONTAINING PROTEIN"/>
    <property type="match status" value="1"/>
</dbReference>
<dbReference type="RefSeq" id="WP_188705722.1">
    <property type="nucleotide sequence ID" value="NZ_BMLX01000005.1"/>
</dbReference>
<keyword evidence="4 6" id="KW-1133">Transmembrane helix</keyword>
<keyword evidence="3 6" id="KW-0812">Transmembrane</keyword>
<feature type="domain" description="EamA" evidence="7">
    <location>
        <begin position="13"/>
        <end position="140"/>
    </location>
</feature>
<evidence type="ECO:0000256" key="4">
    <source>
        <dbReference type="ARBA" id="ARBA00022989"/>
    </source>
</evidence>
<dbReference type="EMBL" id="BMLX01000005">
    <property type="protein sequence ID" value="GGP23373.1"/>
    <property type="molecule type" value="Genomic_DNA"/>
</dbReference>
<sequence length="297" mass="31704">MKSFSLLPSRQELALILVTVFWGGTFFVVHLAMQHAGPLFFVGLRFSWAGVLSLALCRGHMRGITRQELWAGLLIGISIFLGYGLQTYGLQTITGSQSAFITALYVPMVPLVQWLVMGRPPHLMSWIGITLAFAGLICLSGPQAGSLSLGPGEIATLLCAVAVAGEILLIGRFAGRVDSRRVTVVQLLVAGLLSLVMMPVAGEAIPAFSWYWALPVLIMGLMSMVIQLTMNWAQKTVSPTRATVIYTGEPVWGGVVGRIAGDRLPALAIFGGALIVAGVLVSELKFTPKKATQPAQS</sequence>
<feature type="domain" description="EamA" evidence="7">
    <location>
        <begin position="152"/>
        <end position="281"/>
    </location>
</feature>
<feature type="transmembrane region" description="Helical" evidence="6">
    <location>
        <begin position="98"/>
        <end position="116"/>
    </location>
</feature>
<accession>A0ABQ2PDD2</accession>
<evidence type="ECO:0000256" key="3">
    <source>
        <dbReference type="ARBA" id="ARBA00022692"/>
    </source>
</evidence>
<evidence type="ECO:0000313" key="9">
    <source>
        <dbReference type="Proteomes" id="UP000637267"/>
    </source>
</evidence>
<feature type="transmembrane region" description="Helical" evidence="6">
    <location>
        <begin position="264"/>
        <end position="282"/>
    </location>
</feature>
<proteinExistence type="predicted"/>